<keyword evidence="2 4" id="KW-0805">Transcription regulation</keyword>
<proteinExistence type="inferred from homology"/>
<protein>
    <recommendedName>
        <fullName evidence="4">Bifunctional protein PyrR</fullName>
    </recommendedName>
    <domain>
        <recommendedName>
            <fullName evidence="4">Pyrimidine operon regulatory protein</fullName>
        </recommendedName>
    </domain>
    <domain>
        <recommendedName>
            <fullName evidence="4">Uracil phosphoribosyltransferase</fullName>
            <shortName evidence="4">UPRTase</shortName>
            <ecNumber evidence="4">2.4.2.9</ecNumber>
        </recommendedName>
    </domain>
</protein>
<gene>
    <name evidence="4 6" type="primary">pyrR</name>
    <name evidence="6" type="ORF">F8O02_03440</name>
</gene>
<dbReference type="FunFam" id="3.40.50.2020:FF:000020">
    <property type="entry name" value="Bifunctional protein PyrR"/>
    <property type="match status" value="1"/>
</dbReference>
<keyword evidence="3 4" id="KW-0804">Transcription</keyword>
<name>A0A7C8FJ94_9MICO</name>
<evidence type="ECO:0000313" key="6">
    <source>
        <dbReference type="EMBL" id="KAB1633066.1"/>
    </source>
</evidence>
<dbReference type="OrthoDB" id="9802227at2"/>
<comment type="similarity">
    <text evidence="1 4">Belongs to the purine/pyrimidine phosphoribosyltransferase family. PyrR subfamily.</text>
</comment>
<dbReference type="InterPro" id="IPR000836">
    <property type="entry name" value="PRTase_dom"/>
</dbReference>
<dbReference type="NCBIfam" id="NF003549">
    <property type="entry name" value="PRK05205.1-5"/>
    <property type="match status" value="1"/>
</dbReference>
<dbReference type="NCBIfam" id="NF003547">
    <property type="entry name" value="PRK05205.1-3"/>
    <property type="match status" value="1"/>
</dbReference>
<dbReference type="Proteomes" id="UP000481339">
    <property type="component" value="Unassembled WGS sequence"/>
</dbReference>
<dbReference type="InterPro" id="IPR023050">
    <property type="entry name" value="PyrR"/>
</dbReference>
<evidence type="ECO:0000259" key="5">
    <source>
        <dbReference type="Pfam" id="PF00156"/>
    </source>
</evidence>
<dbReference type="AlphaFoldDB" id="A0A7C8FJ94"/>
<evidence type="ECO:0000256" key="2">
    <source>
        <dbReference type="ARBA" id="ARBA00023015"/>
    </source>
</evidence>
<accession>A0A7C8FJ94</accession>
<dbReference type="GO" id="GO:0006355">
    <property type="term" value="P:regulation of DNA-templated transcription"/>
    <property type="evidence" value="ECO:0007669"/>
    <property type="project" value="UniProtKB-UniRule"/>
</dbReference>
<dbReference type="RefSeq" id="WP_158035988.1">
    <property type="nucleotide sequence ID" value="NZ_BAAAZV010000003.1"/>
</dbReference>
<evidence type="ECO:0000256" key="3">
    <source>
        <dbReference type="ARBA" id="ARBA00023163"/>
    </source>
</evidence>
<dbReference type="InterPro" id="IPR050137">
    <property type="entry name" value="PyrR_bifunctional"/>
</dbReference>
<keyword evidence="7" id="KW-1185">Reference proteome</keyword>
<organism evidence="6 7">
    <name type="scientific">Pseudoclavibacter caeni</name>
    <dbReference type="NCBI Taxonomy" id="908846"/>
    <lineage>
        <taxon>Bacteria</taxon>
        <taxon>Bacillati</taxon>
        <taxon>Actinomycetota</taxon>
        <taxon>Actinomycetes</taxon>
        <taxon>Micrococcales</taxon>
        <taxon>Microbacteriaceae</taxon>
        <taxon>Pseudoclavibacter</taxon>
    </lineage>
</organism>
<comment type="function">
    <text evidence="4">Regulates the transcription of the pyrimidine nucleotide (pyr) operon in response to exogenous pyrimidines.</text>
</comment>
<comment type="caution">
    <text evidence="6">The sequence shown here is derived from an EMBL/GenBank/DDBJ whole genome shotgun (WGS) entry which is preliminary data.</text>
</comment>
<dbReference type="InterPro" id="IPR029057">
    <property type="entry name" value="PRTase-like"/>
</dbReference>
<evidence type="ECO:0000256" key="4">
    <source>
        <dbReference type="HAMAP-Rule" id="MF_01219"/>
    </source>
</evidence>
<dbReference type="Pfam" id="PF00156">
    <property type="entry name" value="Pribosyltran"/>
    <property type="match status" value="1"/>
</dbReference>
<sequence>MQAGDIDRALTRISFEILEANKGPDDLVLLGIPTRGVPLAERLAAKIAKTETGVDPKTITGAVDITMYRDDLHGKPLKHTHPTRIPLSGIDGKVVVLVDDVLFSGRSVRAALDAIGELGRPRMVKLAVLVDRGHRELPIRADFVGKNLPTSRSEQVSVHLTPLDDTDEVVLS</sequence>
<feature type="short sequence motif" description="PRPP-binding" evidence="4">
    <location>
        <begin position="95"/>
        <end position="107"/>
    </location>
</feature>
<dbReference type="PANTHER" id="PTHR11608:SF0">
    <property type="entry name" value="BIFUNCTIONAL PROTEIN PYRR"/>
    <property type="match status" value="1"/>
</dbReference>
<feature type="domain" description="Phosphoribosyltransferase" evidence="5">
    <location>
        <begin position="8"/>
        <end position="145"/>
    </location>
</feature>
<dbReference type="HAMAP" id="MF_01219">
    <property type="entry name" value="PyrR"/>
    <property type="match status" value="1"/>
</dbReference>
<dbReference type="Gene3D" id="3.40.50.2020">
    <property type="match status" value="1"/>
</dbReference>
<keyword evidence="4 6" id="KW-0808">Transferase</keyword>
<dbReference type="GO" id="GO:0004845">
    <property type="term" value="F:uracil phosphoribosyltransferase activity"/>
    <property type="evidence" value="ECO:0007669"/>
    <property type="project" value="UniProtKB-UniRule"/>
</dbReference>
<comment type="function">
    <text evidence="4">Also displays a weak uracil phosphoribosyltransferase activity which is not physiologically significant.</text>
</comment>
<evidence type="ECO:0000256" key="1">
    <source>
        <dbReference type="ARBA" id="ARBA00005565"/>
    </source>
</evidence>
<dbReference type="EMBL" id="WBKA01000002">
    <property type="protein sequence ID" value="KAB1633066.1"/>
    <property type="molecule type" value="Genomic_DNA"/>
</dbReference>
<dbReference type="PANTHER" id="PTHR11608">
    <property type="entry name" value="BIFUNCTIONAL PROTEIN PYRR"/>
    <property type="match status" value="1"/>
</dbReference>
<evidence type="ECO:0000313" key="7">
    <source>
        <dbReference type="Proteomes" id="UP000481339"/>
    </source>
</evidence>
<dbReference type="EC" id="2.4.2.9" evidence="4"/>
<reference evidence="6 7" key="1">
    <citation type="submission" date="2019-09" db="EMBL/GenBank/DDBJ databases">
        <title>Phylogeny of genus Pseudoclavibacter and closely related genus.</title>
        <authorList>
            <person name="Li Y."/>
        </authorList>
    </citation>
    <scope>NUCLEOTIDE SEQUENCE [LARGE SCALE GENOMIC DNA]</scope>
    <source>
        <strain evidence="6 7">JCM 16921</strain>
    </source>
</reference>
<comment type="catalytic activity">
    <reaction evidence="4">
        <text>UMP + diphosphate = 5-phospho-alpha-D-ribose 1-diphosphate + uracil</text>
        <dbReference type="Rhea" id="RHEA:13017"/>
        <dbReference type="ChEBI" id="CHEBI:17568"/>
        <dbReference type="ChEBI" id="CHEBI:33019"/>
        <dbReference type="ChEBI" id="CHEBI:57865"/>
        <dbReference type="ChEBI" id="CHEBI:58017"/>
        <dbReference type="EC" id="2.4.2.9"/>
    </reaction>
</comment>
<keyword evidence="4 6" id="KW-0328">Glycosyltransferase</keyword>
<dbReference type="SUPFAM" id="SSF53271">
    <property type="entry name" value="PRTase-like"/>
    <property type="match status" value="1"/>
</dbReference>